<organism evidence="2 3">
    <name type="scientific">Niabella digestorum</name>
    <dbReference type="NCBI Taxonomy" id="3117701"/>
    <lineage>
        <taxon>Bacteria</taxon>
        <taxon>Pseudomonadati</taxon>
        <taxon>Bacteroidota</taxon>
        <taxon>Chitinophagia</taxon>
        <taxon>Chitinophagales</taxon>
        <taxon>Chitinophagaceae</taxon>
        <taxon>Niabella</taxon>
    </lineage>
</organism>
<dbReference type="CDD" id="cd12956">
    <property type="entry name" value="CBM_SusE-F_like"/>
    <property type="match status" value="1"/>
</dbReference>
<dbReference type="CDD" id="cd12967">
    <property type="entry name" value="CBM_SusE-F_like_u1"/>
    <property type="match status" value="1"/>
</dbReference>
<evidence type="ECO:0000259" key="1">
    <source>
        <dbReference type="Pfam" id="PF14292"/>
    </source>
</evidence>
<proteinExistence type="predicted"/>
<keyword evidence="3" id="KW-1185">Reference proteome</keyword>
<feature type="domain" description="SusE outer membrane protein" evidence="1">
    <location>
        <begin position="155"/>
        <end position="249"/>
    </location>
</feature>
<dbReference type="Proteomes" id="UP001357452">
    <property type="component" value="Unassembled WGS sequence"/>
</dbReference>
<gene>
    <name evidence="2" type="ORF">V2H41_01040</name>
</gene>
<evidence type="ECO:0000313" key="3">
    <source>
        <dbReference type="Proteomes" id="UP001357452"/>
    </source>
</evidence>
<evidence type="ECO:0000313" key="2">
    <source>
        <dbReference type="EMBL" id="MEE6185847.1"/>
    </source>
</evidence>
<sequence>MKNNFNFFIGVMGALLCLASCEKVDPLPYYNTGKESALTLSTTTVTLSHENAEQEVITFSWTNPEFATSEAQYKYVVELAPKGADFTNAVAFVVVGKHNSLSVKGSDLNNALVAWGKSFGEVVDLEARLKTSYANNNDMKISPAVDLKVTPYAIPFSLSATATGTFSPTPQTKDDIFTTLSWTVPSYGNATLHYELEYAKAGTNFSNPGIIVIAADSLSKSLTGFEIFQMANTVDIPLNTTDDIEVRVKAIINKTGQTSYSSVQTLRVTPVEMTLYMYVPGDYQGWNPETASRIASSDGIHYEGYIWIPAGGNGEFKITTEPNWSSLNYGGTSTATGGTLVSNGDNLRFPETGAYYLLKANVHTMEWTITKTEWGLIGNATPGGWDNSTPMVYDPIVGKWKVTVTFTEGYFKFRANNGWDINLGNGGAYLSYGGGDIPVSAATKTVWLDLSSPLKYTYTIE</sequence>
<dbReference type="Gene3D" id="2.60.40.3620">
    <property type="match status" value="2"/>
</dbReference>
<reference evidence="2 3" key="1">
    <citation type="submission" date="2024-01" db="EMBL/GenBank/DDBJ databases">
        <title>Niabella digestum sp. nov., isolated from waste digestion system.</title>
        <authorList>
            <person name="Zhang L."/>
        </authorList>
    </citation>
    <scope>NUCLEOTIDE SEQUENCE [LARGE SCALE GENOMIC DNA]</scope>
    <source>
        <strain evidence="2 3">A18</strain>
    </source>
</reference>
<accession>A0ABU7RCY4</accession>
<dbReference type="Pfam" id="PF14292">
    <property type="entry name" value="SusE"/>
    <property type="match status" value="2"/>
</dbReference>
<dbReference type="EMBL" id="JAZGLY010000001">
    <property type="protein sequence ID" value="MEE6185847.1"/>
    <property type="molecule type" value="Genomic_DNA"/>
</dbReference>
<feature type="domain" description="SusE outer membrane protein" evidence="1">
    <location>
        <begin position="31"/>
        <end position="130"/>
    </location>
</feature>
<name>A0ABU7RCY4_9BACT</name>
<comment type="caution">
    <text evidence="2">The sequence shown here is derived from an EMBL/GenBank/DDBJ whole genome shotgun (WGS) entry which is preliminary data.</text>
</comment>
<dbReference type="InterPro" id="IPR025970">
    <property type="entry name" value="SusE"/>
</dbReference>
<protein>
    <submittedName>
        <fullName evidence="2">SusE domain-containing protein</fullName>
    </submittedName>
</protein>
<dbReference type="RefSeq" id="WP_330973254.1">
    <property type="nucleotide sequence ID" value="NZ_JAZGLY010000001.1"/>
</dbReference>